<dbReference type="InterPro" id="IPR050546">
    <property type="entry name" value="Glycosyl_Hydrlase_16"/>
</dbReference>
<dbReference type="InterPro" id="IPR013320">
    <property type="entry name" value="ConA-like_dom_sf"/>
</dbReference>
<dbReference type="SUPFAM" id="SSF49899">
    <property type="entry name" value="Concanavalin A-like lectins/glucanases"/>
    <property type="match status" value="1"/>
</dbReference>
<dbReference type="PROSITE" id="PS51762">
    <property type="entry name" value="GH16_2"/>
    <property type="match status" value="1"/>
</dbReference>
<evidence type="ECO:0000313" key="3">
    <source>
        <dbReference type="EMBL" id="MFC5649907.1"/>
    </source>
</evidence>
<dbReference type="PANTHER" id="PTHR10963">
    <property type="entry name" value="GLYCOSYL HYDROLASE-RELATED"/>
    <property type="match status" value="1"/>
</dbReference>
<dbReference type="CDD" id="cd08023">
    <property type="entry name" value="GH16_laminarinase_like"/>
    <property type="match status" value="1"/>
</dbReference>
<comment type="caution">
    <text evidence="3">The sequence shown here is derived from an EMBL/GenBank/DDBJ whole genome shotgun (WGS) entry which is preliminary data.</text>
</comment>
<dbReference type="EMBL" id="JBHSOW010000043">
    <property type="protein sequence ID" value="MFC5649907.1"/>
    <property type="molecule type" value="Genomic_DNA"/>
</dbReference>
<dbReference type="InterPro" id="IPR000757">
    <property type="entry name" value="Beta-glucanase-like"/>
</dbReference>
<sequence length="267" mass="31105">MTRQEQYNNIQVADNGWKLVWNEEFDGPEIDLSRWDYDIDGHGWGNNELQYYTRDKKNAYIEDSKLIIKAIKEEFEGSPYTSAKLVTRNKVDWTYGRFEIRAKLPQGQGIWPAFWMMSTDLEVHGDWPSSGEIDIMEMCGHEPNKVHGTLHMGNPHHYKGDCYILGSGVFADDFHNFKLDWTPTQMRWYIDGELYYKSSEWYTRESGASGNRPYPAPFNKPFYLMLNLAVGGNWPGYPDETTVFPQTLEVDYIRVYQPEDGQYGAAE</sequence>
<dbReference type="RefSeq" id="WP_379188457.1">
    <property type="nucleotide sequence ID" value="NZ_JBHSOW010000043.1"/>
</dbReference>
<evidence type="ECO:0000313" key="4">
    <source>
        <dbReference type="Proteomes" id="UP001596047"/>
    </source>
</evidence>
<name>A0ABW0VY20_9BACL</name>
<feature type="domain" description="GH16" evidence="2">
    <location>
        <begin position="5"/>
        <end position="261"/>
    </location>
</feature>
<dbReference type="Pfam" id="PF00722">
    <property type="entry name" value="Glyco_hydro_16"/>
    <property type="match status" value="1"/>
</dbReference>
<comment type="similarity">
    <text evidence="1">Belongs to the glycosyl hydrolase 16 family.</text>
</comment>
<evidence type="ECO:0000259" key="2">
    <source>
        <dbReference type="PROSITE" id="PS51762"/>
    </source>
</evidence>
<proteinExistence type="inferred from homology"/>
<accession>A0ABW0VY20</accession>
<keyword evidence="4" id="KW-1185">Reference proteome</keyword>
<gene>
    <name evidence="3" type="ORF">ACFPYJ_12400</name>
</gene>
<reference evidence="4" key="1">
    <citation type="journal article" date="2019" name="Int. J. Syst. Evol. Microbiol.">
        <title>The Global Catalogue of Microorganisms (GCM) 10K type strain sequencing project: providing services to taxonomists for standard genome sequencing and annotation.</title>
        <authorList>
            <consortium name="The Broad Institute Genomics Platform"/>
            <consortium name="The Broad Institute Genome Sequencing Center for Infectious Disease"/>
            <person name="Wu L."/>
            <person name="Ma J."/>
        </authorList>
    </citation>
    <scope>NUCLEOTIDE SEQUENCE [LARGE SCALE GENOMIC DNA]</scope>
    <source>
        <strain evidence="4">CGMCC 1.3240</strain>
    </source>
</reference>
<evidence type="ECO:0000256" key="1">
    <source>
        <dbReference type="ARBA" id="ARBA00006865"/>
    </source>
</evidence>
<organism evidence="3 4">
    <name type="scientific">Paenibacillus solisilvae</name>
    <dbReference type="NCBI Taxonomy" id="2486751"/>
    <lineage>
        <taxon>Bacteria</taxon>
        <taxon>Bacillati</taxon>
        <taxon>Bacillota</taxon>
        <taxon>Bacilli</taxon>
        <taxon>Bacillales</taxon>
        <taxon>Paenibacillaceae</taxon>
        <taxon>Paenibacillus</taxon>
    </lineage>
</organism>
<dbReference type="Gene3D" id="2.60.120.200">
    <property type="match status" value="1"/>
</dbReference>
<dbReference type="PANTHER" id="PTHR10963:SF55">
    <property type="entry name" value="GLYCOSIDE HYDROLASE FAMILY 16 PROTEIN"/>
    <property type="match status" value="1"/>
</dbReference>
<protein>
    <submittedName>
        <fullName evidence="3">Family 16 glycosylhydrolase</fullName>
    </submittedName>
</protein>
<dbReference type="Proteomes" id="UP001596047">
    <property type="component" value="Unassembled WGS sequence"/>
</dbReference>